<keyword evidence="1" id="KW-1133">Transmembrane helix</keyword>
<name>A0A4P8L2I2_9BACT</name>
<dbReference type="AlphaFoldDB" id="A0A4P8L2I2"/>
<organism evidence="2 3">
    <name type="scientific">Desulfoglaeba alkanexedens ALDC</name>
    <dbReference type="NCBI Taxonomy" id="980445"/>
    <lineage>
        <taxon>Bacteria</taxon>
        <taxon>Pseudomonadati</taxon>
        <taxon>Thermodesulfobacteriota</taxon>
        <taxon>Syntrophobacteria</taxon>
        <taxon>Syntrophobacterales</taxon>
        <taxon>Syntrophobacteraceae</taxon>
        <taxon>Desulfoglaeba</taxon>
    </lineage>
</organism>
<evidence type="ECO:0000313" key="3">
    <source>
        <dbReference type="Proteomes" id="UP000298602"/>
    </source>
</evidence>
<feature type="transmembrane region" description="Helical" evidence="1">
    <location>
        <begin position="21"/>
        <end position="47"/>
    </location>
</feature>
<proteinExistence type="predicted"/>
<dbReference type="KEGG" id="dax:FDQ92_01345"/>
<reference evidence="2 3" key="1">
    <citation type="submission" date="2019-05" db="EMBL/GenBank/DDBJ databases">
        <title>The Complete Genome Sequence of the n-alkane-degrading Desulfoglaeba alkanexedens ALDC reveals multiple alkylsuccinate synthase gene clusters.</title>
        <authorList>
            <person name="Callaghan A.V."/>
            <person name="Davidova I.A."/>
            <person name="Duncan K.E."/>
            <person name="Morris B."/>
            <person name="McInerney M.J."/>
        </authorList>
    </citation>
    <scope>NUCLEOTIDE SEQUENCE [LARGE SCALE GENOMIC DNA]</scope>
    <source>
        <strain evidence="2 3">ALDC</strain>
    </source>
</reference>
<dbReference type="RefSeq" id="WP_137422932.1">
    <property type="nucleotide sequence ID" value="NZ_CP040098.1"/>
</dbReference>
<dbReference type="Proteomes" id="UP000298602">
    <property type="component" value="Chromosome"/>
</dbReference>
<protein>
    <submittedName>
        <fullName evidence="2">Uncharacterized protein</fullName>
    </submittedName>
</protein>
<keyword evidence="3" id="KW-1185">Reference proteome</keyword>
<evidence type="ECO:0000313" key="2">
    <source>
        <dbReference type="EMBL" id="QCQ20962.1"/>
    </source>
</evidence>
<keyword evidence="1" id="KW-0812">Transmembrane</keyword>
<keyword evidence="1" id="KW-0472">Membrane</keyword>
<evidence type="ECO:0000256" key="1">
    <source>
        <dbReference type="SAM" id="Phobius"/>
    </source>
</evidence>
<gene>
    <name evidence="2" type="ORF">FDQ92_01345</name>
</gene>
<dbReference type="EMBL" id="CP040098">
    <property type="protein sequence ID" value="QCQ20962.1"/>
    <property type="molecule type" value="Genomic_DNA"/>
</dbReference>
<accession>A0A4P8L2I2</accession>
<reference evidence="2 3" key="2">
    <citation type="submission" date="2019-05" db="EMBL/GenBank/DDBJ databases">
        <authorList>
            <person name="Suflita J.M."/>
            <person name="Marks C.R."/>
        </authorList>
    </citation>
    <scope>NUCLEOTIDE SEQUENCE [LARGE SCALE GENOMIC DNA]</scope>
    <source>
        <strain evidence="2 3">ALDC</strain>
    </source>
</reference>
<sequence length="87" mass="9418">MTTPEEQDQEEQRNQQSEGRAARFITFCALYLGPAVLLVAALGQWAVNPSGAHRWISIGDIRLISAGVMRDHFAAVIGLPMAGILAL</sequence>